<dbReference type="InterPro" id="IPR058240">
    <property type="entry name" value="rSAM_sf"/>
</dbReference>
<keyword evidence="3" id="KW-0479">Metal-binding</keyword>
<feature type="region of interest" description="Disordered" evidence="6">
    <location>
        <begin position="1"/>
        <end position="23"/>
    </location>
</feature>
<evidence type="ECO:0000256" key="1">
    <source>
        <dbReference type="ARBA" id="ARBA00001966"/>
    </source>
</evidence>
<keyword evidence="5" id="KW-0411">Iron-sulfur</keyword>
<evidence type="ECO:0000256" key="3">
    <source>
        <dbReference type="ARBA" id="ARBA00022723"/>
    </source>
</evidence>
<dbReference type="CDD" id="cd01335">
    <property type="entry name" value="Radical_SAM"/>
    <property type="match status" value="1"/>
</dbReference>
<reference evidence="8" key="1">
    <citation type="submission" date="2011-06" db="EMBL/GenBank/DDBJ databases">
        <authorList>
            <consortium name="US DOE Joint Genome Institute (JGI-PGF)"/>
            <person name="Lucas S."/>
            <person name="Han J."/>
            <person name="Lapidus A."/>
            <person name="Cheng J.-F."/>
            <person name="Goodwin L."/>
            <person name="Pitluck S."/>
            <person name="Peters L."/>
            <person name="Land M.L."/>
            <person name="Hauser L."/>
            <person name="Vogl K."/>
            <person name="Liu Z."/>
            <person name="Overmann J."/>
            <person name="Frigaard N.-U."/>
            <person name="Bryant D.A."/>
            <person name="Woyke T.J."/>
        </authorList>
    </citation>
    <scope>NUCLEOTIDE SEQUENCE [LARGE SCALE GENOMIC DNA]</scope>
    <source>
        <strain evidence="8">970</strain>
    </source>
</reference>
<keyword evidence="8" id="KW-1185">Reference proteome</keyword>
<dbReference type="SFLD" id="SFLDS00029">
    <property type="entry name" value="Radical_SAM"/>
    <property type="match status" value="1"/>
</dbReference>
<dbReference type="Proteomes" id="UP000002964">
    <property type="component" value="Unassembled WGS sequence"/>
</dbReference>
<organism evidence="7 8">
    <name type="scientific">Thiorhodovibrio frisius</name>
    <dbReference type="NCBI Taxonomy" id="631362"/>
    <lineage>
        <taxon>Bacteria</taxon>
        <taxon>Pseudomonadati</taxon>
        <taxon>Pseudomonadota</taxon>
        <taxon>Gammaproteobacteria</taxon>
        <taxon>Chromatiales</taxon>
        <taxon>Chromatiaceae</taxon>
        <taxon>Thiorhodovibrio</taxon>
    </lineage>
</organism>
<evidence type="ECO:0000256" key="4">
    <source>
        <dbReference type="ARBA" id="ARBA00023004"/>
    </source>
</evidence>
<dbReference type="AlphaFoldDB" id="H8YWK1"/>
<sequence>MTAPTERSGLQVNRRSTSRAKPRLRRPSLRFVEAINFELTYDCPLACRHCLQADLRRAGHTGWAKPAPIIAAIQDAVALGLIKTGVNFTGGEILRPGSPLPPLLEATQSLGVPVRVNTNGWWGLARHLEIGEHRFRDATAVLDWLADSGVSLLAFSWDRRFDQYPELKRSLLHIIGLCEQRHQPYQVIITGETPEEQAALERDLLEQTLKPLHLAEPVVMDLIDIGAARCADGQAQDMPIAERLAQTPCAGRGFYRPSLLHVAPNGQVRSCLYAPGAGWLGSLQHESLETIVRQFADNRVVRAFAEGRPERLLEPHGSEARETVNRHQHPCALAAGLAWLADRTCD</sequence>
<keyword evidence="4" id="KW-0408">Iron</keyword>
<dbReference type="InterPro" id="IPR007197">
    <property type="entry name" value="rSAM"/>
</dbReference>
<evidence type="ECO:0000313" key="8">
    <source>
        <dbReference type="Proteomes" id="UP000002964"/>
    </source>
</evidence>
<dbReference type="SUPFAM" id="SSF102114">
    <property type="entry name" value="Radical SAM enzymes"/>
    <property type="match status" value="1"/>
</dbReference>
<dbReference type="InterPro" id="IPR050377">
    <property type="entry name" value="Radical_SAM_PqqE_MftC-like"/>
</dbReference>
<dbReference type="GO" id="GO:0003824">
    <property type="term" value="F:catalytic activity"/>
    <property type="evidence" value="ECO:0007669"/>
    <property type="project" value="InterPro"/>
</dbReference>
<dbReference type="GO" id="GO:0051536">
    <property type="term" value="F:iron-sulfur cluster binding"/>
    <property type="evidence" value="ECO:0007669"/>
    <property type="project" value="UniProtKB-KW"/>
</dbReference>
<dbReference type="HOGENOM" id="CLU_801524_0_0_6"/>
<dbReference type="PANTHER" id="PTHR11228">
    <property type="entry name" value="RADICAL SAM DOMAIN PROTEIN"/>
    <property type="match status" value="1"/>
</dbReference>
<comment type="cofactor">
    <cofactor evidence="1">
        <name>[4Fe-4S] cluster</name>
        <dbReference type="ChEBI" id="CHEBI:49883"/>
    </cofactor>
</comment>
<dbReference type="Gene3D" id="3.20.20.70">
    <property type="entry name" value="Aldolase class I"/>
    <property type="match status" value="1"/>
</dbReference>
<dbReference type="RefSeq" id="WP_009146912.1">
    <property type="nucleotide sequence ID" value="NZ_CP121471.1"/>
</dbReference>
<evidence type="ECO:0000256" key="2">
    <source>
        <dbReference type="ARBA" id="ARBA00022691"/>
    </source>
</evidence>
<dbReference type="GO" id="GO:0046872">
    <property type="term" value="F:metal ion binding"/>
    <property type="evidence" value="ECO:0007669"/>
    <property type="project" value="UniProtKB-KW"/>
</dbReference>
<evidence type="ECO:0000256" key="6">
    <source>
        <dbReference type="SAM" id="MobiDB-lite"/>
    </source>
</evidence>
<dbReference type="InterPro" id="IPR013785">
    <property type="entry name" value="Aldolase_TIM"/>
</dbReference>
<evidence type="ECO:0000313" key="7">
    <source>
        <dbReference type="EMBL" id="EIC22827.1"/>
    </source>
</evidence>
<protein>
    <submittedName>
        <fullName evidence="7">Putative Fe-S oxidoreductase</fullName>
    </submittedName>
</protein>
<dbReference type="STRING" id="631362.Thi970DRAFT_00462"/>
<accession>H8YWK1</accession>
<reference evidence="7 8" key="2">
    <citation type="submission" date="2011-11" db="EMBL/GenBank/DDBJ databases">
        <authorList>
            <consortium name="US DOE Joint Genome Institute"/>
            <person name="Lucas S."/>
            <person name="Han J."/>
            <person name="Lapidus A."/>
            <person name="Cheng J.-F."/>
            <person name="Goodwin L."/>
            <person name="Pitluck S."/>
            <person name="Peters L."/>
            <person name="Ovchinnikova G."/>
            <person name="Zhang X."/>
            <person name="Detter J.C."/>
            <person name="Han C."/>
            <person name="Tapia R."/>
            <person name="Land M."/>
            <person name="Hauser L."/>
            <person name="Kyrpides N."/>
            <person name="Ivanova N."/>
            <person name="Pagani I."/>
            <person name="Vogl K."/>
            <person name="Liu Z."/>
            <person name="Overmann J."/>
            <person name="Frigaard N.-U."/>
            <person name="Bryant D."/>
            <person name="Woyke T."/>
        </authorList>
    </citation>
    <scope>NUCLEOTIDE SEQUENCE [LARGE SCALE GENOMIC DNA]</scope>
    <source>
        <strain evidence="7 8">970</strain>
    </source>
</reference>
<dbReference type="EMBL" id="JH603168">
    <property type="protein sequence ID" value="EIC22827.1"/>
    <property type="molecule type" value="Genomic_DNA"/>
</dbReference>
<dbReference type="PANTHER" id="PTHR11228:SF7">
    <property type="entry name" value="PQQA PEPTIDE CYCLASE"/>
    <property type="match status" value="1"/>
</dbReference>
<name>H8YWK1_9GAMM</name>
<evidence type="ECO:0000256" key="5">
    <source>
        <dbReference type="ARBA" id="ARBA00023014"/>
    </source>
</evidence>
<dbReference type="eggNOG" id="COG0535">
    <property type="taxonomic scope" value="Bacteria"/>
</dbReference>
<proteinExistence type="predicted"/>
<gene>
    <name evidence="7" type="ORF">Thi970DRAFT_00462</name>
</gene>
<keyword evidence="2" id="KW-0949">S-adenosyl-L-methionine</keyword>